<evidence type="ECO:0000256" key="12">
    <source>
        <dbReference type="ARBA" id="ARBA00049645"/>
    </source>
</evidence>
<organism evidence="17">
    <name type="scientific">Pseudomonas marincola</name>
    <dbReference type="NCBI Taxonomy" id="437900"/>
    <lineage>
        <taxon>Bacteria</taxon>
        <taxon>Pseudomonadati</taxon>
        <taxon>Pseudomonadota</taxon>
        <taxon>Gammaproteobacteria</taxon>
        <taxon>Pseudomonadales</taxon>
        <taxon>Pseudomonadaceae</taxon>
        <taxon>Pseudomonas</taxon>
    </lineage>
</organism>
<keyword evidence="3" id="KW-0153">Cholesterol metabolism</keyword>
<evidence type="ECO:0000256" key="11">
    <source>
        <dbReference type="ARBA" id="ARBA00038856"/>
    </source>
</evidence>
<evidence type="ECO:0000259" key="16">
    <source>
        <dbReference type="Pfam" id="PF05199"/>
    </source>
</evidence>
<gene>
    <name evidence="17" type="primary">choD</name>
    <name evidence="17" type="ORF">PMYSY11_3895</name>
</gene>
<dbReference type="GO" id="GO:0008203">
    <property type="term" value="P:cholesterol metabolic process"/>
    <property type="evidence" value="ECO:0007669"/>
    <property type="project" value="UniProtKB-KW"/>
</dbReference>
<evidence type="ECO:0000256" key="14">
    <source>
        <dbReference type="ARBA" id="ARBA00049744"/>
    </source>
</evidence>
<evidence type="ECO:0000256" key="3">
    <source>
        <dbReference type="ARBA" id="ARBA00022548"/>
    </source>
</evidence>
<comment type="similarity">
    <text evidence="2">Belongs to the GMC oxidoreductase family.</text>
</comment>
<keyword evidence="6 17" id="KW-0560">Oxidoreductase</keyword>
<reference evidence="17" key="1">
    <citation type="submission" date="2019-02" db="EMBL/GenBank/DDBJ databases">
        <authorList>
            <consortium name="Genoscope - CEA"/>
            <person name="William W."/>
        </authorList>
    </citation>
    <scope>NUCLEOTIDE SEQUENCE [LARGE SCALE GENOMIC DNA]</scope>
    <source>
        <strain evidence="17">YSy11</strain>
    </source>
</reference>
<dbReference type="InterPro" id="IPR007867">
    <property type="entry name" value="GMC_OxRtase_C"/>
</dbReference>
<protein>
    <recommendedName>
        <fullName evidence="14">Cholesterol oxidase</fullName>
        <ecNumber evidence="13">1.1.3.6</ecNumber>
        <ecNumber evidence="11">5.3.3.1</ecNumber>
    </recommendedName>
    <alternativeName>
        <fullName evidence="15">Cholesterol isomerase</fullName>
    </alternativeName>
</protein>
<dbReference type="EC" id="5.3.3.1" evidence="11"/>
<evidence type="ECO:0000256" key="6">
    <source>
        <dbReference type="ARBA" id="ARBA00023002"/>
    </source>
</evidence>
<comment type="cofactor">
    <cofactor evidence="1">
        <name>FAD</name>
        <dbReference type="ChEBI" id="CHEBI:57692"/>
    </cofactor>
</comment>
<dbReference type="PANTHER" id="PTHR47470:SF1">
    <property type="entry name" value="FAD-DEPENDENT OXIDOREDUCTASE 2 FAD BINDING DOMAIN-CONTAINING PROTEIN"/>
    <property type="match status" value="1"/>
</dbReference>
<keyword evidence="7" id="KW-0443">Lipid metabolism</keyword>
<dbReference type="GO" id="GO:0016995">
    <property type="term" value="F:cholesterol oxidase activity"/>
    <property type="evidence" value="ECO:0007669"/>
    <property type="project" value="UniProtKB-EC"/>
</dbReference>
<name>A0A653E8A5_9PSED</name>
<dbReference type="RefSeq" id="WP_150549222.1">
    <property type="nucleotide sequence ID" value="NZ_LR215729.2"/>
</dbReference>
<evidence type="ECO:0000256" key="2">
    <source>
        <dbReference type="ARBA" id="ARBA00010790"/>
    </source>
</evidence>
<keyword evidence="5" id="KW-0274">FAD</keyword>
<evidence type="ECO:0000313" key="17">
    <source>
        <dbReference type="EMBL" id="VEV98939.1"/>
    </source>
</evidence>
<evidence type="ECO:0000256" key="4">
    <source>
        <dbReference type="ARBA" id="ARBA00022630"/>
    </source>
</evidence>
<sequence length="561" mass="61668">MANESSEFDFDYVIVGSGFGGSVSALRLAEKGYSVAVIEQGRRWTPQNLPKTSWQFWDFIWSPQVGLRGFFKINLFKRVMVLSGCGVGGGSITYAQTLLVPPEKIWQQGTWKGLEDWQKTMPAFYDLAKRMLGVTENRRRAPADYKLYEMAKVWGCEDTFKLENVGVFFGDDDKPQGAEYNDPYFGGAGPKRKSCNACGGCMVGCKYDSKNTLDKNYLYLAEQLGVEVKAETKVLDVSPIAGAIDGSEGYRLTLRPTFKRFGKKTQITARSVIFSAASLGTQDLLLRMKDIGALPNLSEQLGKQVRTNSESLLGVRYPGSDLDLSTGIAIGSGIQIDQFTHVEATRYPSGSNIISFLFTPLTGGKPGITRPLSWLGAVAKLLVTNPVKGLRALMPYRFANETMIFLVMQTVDAHIDFSLKRPWFWPFSKQMTSSSKRIPTFIPEANNFTEKVAKATDGIGLSSISEILFNVPTTAHCMGGCCMGDTAKTGVIDNQHRVHNYKNLFVIDGSTISSNLGVNPSLTITALAERAMSFIPPKEDGAQNVRHIQGDETKAQAVGEM</sequence>
<comment type="pathway">
    <text evidence="12">Steroid metabolism; cholesterol degradation.</text>
</comment>
<keyword evidence="8" id="KW-1207">Sterol metabolism</keyword>
<feature type="domain" description="Glucose-methanol-choline oxidoreductase C-terminal" evidence="16">
    <location>
        <begin position="467"/>
        <end position="528"/>
    </location>
</feature>
<dbReference type="Pfam" id="PF05199">
    <property type="entry name" value="GMC_oxred_C"/>
    <property type="match status" value="1"/>
</dbReference>
<dbReference type="PANTHER" id="PTHR47470">
    <property type="entry name" value="CHOLESTEROL OXIDASE"/>
    <property type="match status" value="1"/>
</dbReference>
<dbReference type="EMBL" id="LR215729">
    <property type="protein sequence ID" value="VEV98939.1"/>
    <property type="molecule type" value="Genomic_DNA"/>
</dbReference>
<evidence type="ECO:0000256" key="8">
    <source>
        <dbReference type="ARBA" id="ARBA00023166"/>
    </source>
</evidence>
<evidence type="ECO:0000256" key="13">
    <source>
        <dbReference type="ARBA" id="ARBA00049723"/>
    </source>
</evidence>
<dbReference type="InterPro" id="IPR052542">
    <property type="entry name" value="Cholesterol_Oxidase"/>
</dbReference>
<evidence type="ECO:0000256" key="10">
    <source>
        <dbReference type="ARBA" id="ARBA00023235"/>
    </source>
</evidence>
<proteinExistence type="inferred from homology"/>
<evidence type="ECO:0000256" key="5">
    <source>
        <dbReference type="ARBA" id="ARBA00022827"/>
    </source>
</evidence>
<keyword evidence="9" id="KW-0753">Steroid metabolism</keyword>
<dbReference type="Gene3D" id="3.50.50.60">
    <property type="entry name" value="FAD/NAD(P)-binding domain"/>
    <property type="match status" value="3"/>
</dbReference>
<dbReference type="EC" id="1.1.3.6" evidence="13"/>
<dbReference type="AlphaFoldDB" id="A0A653E8A5"/>
<evidence type="ECO:0000256" key="9">
    <source>
        <dbReference type="ARBA" id="ARBA00023221"/>
    </source>
</evidence>
<dbReference type="GO" id="GO:0004769">
    <property type="term" value="F:steroid Delta-isomerase activity"/>
    <property type="evidence" value="ECO:0007669"/>
    <property type="project" value="UniProtKB-EC"/>
</dbReference>
<keyword evidence="4" id="KW-0285">Flavoprotein</keyword>
<evidence type="ECO:0000256" key="1">
    <source>
        <dbReference type="ARBA" id="ARBA00001974"/>
    </source>
</evidence>
<accession>A0A653E8A5</accession>
<dbReference type="SUPFAM" id="SSF51905">
    <property type="entry name" value="FAD/NAD(P)-binding domain"/>
    <property type="match status" value="1"/>
</dbReference>
<evidence type="ECO:0000256" key="15">
    <source>
        <dbReference type="ARBA" id="ARBA00049778"/>
    </source>
</evidence>
<dbReference type="Pfam" id="PF13450">
    <property type="entry name" value="NAD_binding_8"/>
    <property type="match status" value="1"/>
</dbReference>
<keyword evidence="10" id="KW-0413">Isomerase</keyword>
<evidence type="ECO:0000256" key="7">
    <source>
        <dbReference type="ARBA" id="ARBA00023098"/>
    </source>
</evidence>
<dbReference type="InterPro" id="IPR036188">
    <property type="entry name" value="FAD/NAD-bd_sf"/>
</dbReference>